<organism evidence="1 2">
    <name type="scientific">Nephila pilipes</name>
    <name type="common">Giant wood spider</name>
    <name type="synonym">Nephila maculata</name>
    <dbReference type="NCBI Taxonomy" id="299642"/>
    <lineage>
        <taxon>Eukaryota</taxon>
        <taxon>Metazoa</taxon>
        <taxon>Ecdysozoa</taxon>
        <taxon>Arthropoda</taxon>
        <taxon>Chelicerata</taxon>
        <taxon>Arachnida</taxon>
        <taxon>Araneae</taxon>
        <taxon>Araneomorphae</taxon>
        <taxon>Entelegynae</taxon>
        <taxon>Araneoidea</taxon>
        <taxon>Nephilidae</taxon>
        <taxon>Nephila</taxon>
    </lineage>
</organism>
<feature type="non-terminal residue" evidence="1">
    <location>
        <position position="1"/>
    </location>
</feature>
<evidence type="ECO:0000313" key="1">
    <source>
        <dbReference type="EMBL" id="GFS90300.1"/>
    </source>
</evidence>
<reference evidence="1" key="1">
    <citation type="submission" date="2020-08" db="EMBL/GenBank/DDBJ databases">
        <title>Multicomponent nature underlies the extraordinary mechanical properties of spider dragline silk.</title>
        <authorList>
            <person name="Kono N."/>
            <person name="Nakamura H."/>
            <person name="Mori M."/>
            <person name="Yoshida Y."/>
            <person name="Ohtoshi R."/>
            <person name="Malay A.D."/>
            <person name="Moran D.A.P."/>
            <person name="Tomita M."/>
            <person name="Numata K."/>
            <person name="Arakawa K."/>
        </authorList>
    </citation>
    <scope>NUCLEOTIDE SEQUENCE</scope>
</reference>
<accession>A0A8X6N239</accession>
<sequence length="43" mass="5059">DVVDIELKRWSWKIITVDLMLIWIPSPAENVGERKSIACCWFP</sequence>
<protein>
    <submittedName>
        <fullName evidence="1">Uncharacterized protein</fullName>
    </submittedName>
</protein>
<dbReference type="AlphaFoldDB" id="A0A8X6N239"/>
<evidence type="ECO:0000313" key="2">
    <source>
        <dbReference type="Proteomes" id="UP000887013"/>
    </source>
</evidence>
<proteinExistence type="predicted"/>
<gene>
    <name evidence="1" type="ORF">NPIL_442001</name>
</gene>
<comment type="caution">
    <text evidence="1">The sequence shown here is derived from an EMBL/GenBank/DDBJ whole genome shotgun (WGS) entry which is preliminary data.</text>
</comment>
<keyword evidence="2" id="KW-1185">Reference proteome</keyword>
<name>A0A8X6N239_NEPPI</name>
<dbReference type="EMBL" id="BMAW01099481">
    <property type="protein sequence ID" value="GFS90300.1"/>
    <property type="molecule type" value="Genomic_DNA"/>
</dbReference>
<dbReference type="Proteomes" id="UP000887013">
    <property type="component" value="Unassembled WGS sequence"/>
</dbReference>